<evidence type="ECO:0000313" key="2">
    <source>
        <dbReference type="EMBL" id="KPM83013.1"/>
    </source>
</evidence>
<reference evidence="2 3" key="1">
    <citation type="submission" date="2015-09" db="EMBL/GenBank/DDBJ databases">
        <title>Draft Genome Sequence of Pseudoalteromonas lipolytica UCD-48B.</title>
        <authorList>
            <person name="Krusor M."/>
            <person name="Coil D.A."/>
            <person name="Lang J.M."/>
            <person name="Eisen J.A."/>
            <person name="Alexiev A."/>
        </authorList>
    </citation>
    <scope>NUCLEOTIDE SEQUENCE [LARGE SCALE GENOMIC DNA]</scope>
    <source>
        <strain evidence="2 3">UCD-48B</strain>
    </source>
</reference>
<dbReference type="PATRIC" id="fig|570156.3.peg.3721"/>
<gene>
    <name evidence="2" type="ORF">AOG27_13100</name>
</gene>
<dbReference type="STRING" id="570156.AOG27_13100"/>
<dbReference type="SUPFAM" id="SSF53335">
    <property type="entry name" value="S-adenosyl-L-methionine-dependent methyltransferases"/>
    <property type="match status" value="1"/>
</dbReference>
<dbReference type="PANTHER" id="PTHR43667">
    <property type="entry name" value="CYCLOPROPANE-FATTY-ACYL-PHOSPHOLIPID SYNTHASE"/>
    <property type="match status" value="1"/>
</dbReference>
<dbReference type="CDD" id="cd02440">
    <property type="entry name" value="AdoMet_MTases"/>
    <property type="match status" value="1"/>
</dbReference>
<dbReference type="InterPro" id="IPR029063">
    <property type="entry name" value="SAM-dependent_MTases_sf"/>
</dbReference>
<proteinExistence type="predicted"/>
<dbReference type="Proteomes" id="UP000050378">
    <property type="component" value="Unassembled WGS sequence"/>
</dbReference>
<dbReference type="InterPro" id="IPR041698">
    <property type="entry name" value="Methyltransf_25"/>
</dbReference>
<evidence type="ECO:0000313" key="3">
    <source>
        <dbReference type="Proteomes" id="UP000050378"/>
    </source>
</evidence>
<dbReference type="OrthoDB" id="8558926at2"/>
<dbReference type="AlphaFoldDB" id="A0A0P7DUX5"/>
<dbReference type="InterPro" id="IPR050723">
    <property type="entry name" value="CFA/CMAS"/>
</dbReference>
<dbReference type="Pfam" id="PF13649">
    <property type="entry name" value="Methyltransf_25"/>
    <property type="match status" value="1"/>
</dbReference>
<feature type="domain" description="Methyltransferase" evidence="1">
    <location>
        <begin position="48"/>
        <end position="146"/>
    </location>
</feature>
<organism evidence="2 3">
    <name type="scientific">Pseudoalteromonas lipolytica</name>
    <dbReference type="NCBI Taxonomy" id="570156"/>
    <lineage>
        <taxon>Bacteria</taxon>
        <taxon>Pseudomonadati</taxon>
        <taxon>Pseudomonadota</taxon>
        <taxon>Gammaproteobacteria</taxon>
        <taxon>Alteromonadales</taxon>
        <taxon>Pseudoalteromonadaceae</taxon>
        <taxon>Pseudoalteromonas</taxon>
    </lineage>
</organism>
<accession>A0A0P7DUX5</accession>
<comment type="caution">
    <text evidence="2">The sequence shown here is derived from an EMBL/GenBank/DDBJ whole genome shotgun (WGS) entry which is preliminary data.</text>
</comment>
<dbReference type="PANTHER" id="PTHR43667:SF2">
    <property type="entry name" value="FATTY ACID C-METHYL TRANSFERASE"/>
    <property type="match status" value="1"/>
</dbReference>
<protein>
    <recommendedName>
        <fullName evidence="1">Methyltransferase domain-containing protein</fullName>
    </recommendedName>
</protein>
<evidence type="ECO:0000259" key="1">
    <source>
        <dbReference type="Pfam" id="PF13649"/>
    </source>
</evidence>
<dbReference type="Gene3D" id="3.40.50.150">
    <property type="entry name" value="Vaccinia Virus protein VP39"/>
    <property type="match status" value="1"/>
</dbReference>
<dbReference type="EMBL" id="LJTC01000008">
    <property type="protein sequence ID" value="KPM83013.1"/>
    <property type="molecule type" value="Genomic_DNA"/>
</dbReference>
<sequence>MQQHEVTALFDQQAANYDSQWQNMAPISQALYFMMTPLFSKLPSNAHILCVGAGTGNEILHLAQAFPTFSFTAVEPSSEMIKVCKHNLTQAGVAHRCQFHNGYVDSLKNLMPFDAATAVLVSQFIVDEPKRVAFFADIHKRLKAGGLLVSADLSANQSAKTYPLLLSHWLSVMSSATVSPEQIEKVKLAYENDVALKESQVIESIIAESGFTGVYSFYQAGLIKAFTAVKE</sequence>
<dbReference type="RefSeq" id="WP_054553466.1">
    <property type="nucleotide sequence ID" value="NZ_LJTC01000008.1"/>
</dbReference>
<name>A0A0P7DUX5_9GAMM</name>